<dbReference type="EMBL" id="GBRH01158737">
    <property type="protein sequence ID" value="JAE39159.1"/>
    <property type="molecule type" value="Transcribed_RNA"/>
</dbReference>
<evidence type="ECO:0000313" key="1">
    <source>
        <dbReference type="EMBL" id="JAE39159.1"/>
    </source>
</evidence>
<proteinExistence type="predicted"/>
<dbReference type="AlphaFoldDB" id="A0A0A9HTM5"/>
<accession>A0A0A9HTM5</accession>
<reference evidence="1" key="2">
    <citation type="journal article" date="2015" name="Data Brief">
        <title>Shoot transcriptome of the giant reed, Arundo donax.</title>
        <authorList>
            <person name="Barrero R.A."/>
            <person name="Guerrero F.D."/>
            <person name="Moolhuijzen P."/>
            <person name="Goolsby J.A."/>
            <person name="Tidwell J."/>
            <person name="Bellgard S.E."/>
            <person name="Bellgard M.I."/>
        </authorList>
    </citation>
    <scope>NUCLEOTIDE SEQUENCE</scope>
    <source>
        <tissue evidence="1">Shoot tissue taken approximately 20 cm above the soil surface</tissue>
    </source>
</reference>
<name>A0A0A9HTM5_ARUDO</name>
<reference evidence="1" key="1">
    <citation type="submission" date="2014-09" db="EMBL/GenBank/DDBJ databases">
        <authorList>
            <person name="Magalhaes I.L.F."/>
            <person name="Oliveira U."/>
            <person name="Santos F.R."/>
            <person name="Vidigal T.H.D.A."/>
            <person name="Brescovit A.D."/>
            <person name="Santos A.J."/>
        </authorList>
    </citation>
    <scope>NUCLEOTIDE SEQUENCE</scope>
    <source>
        <tissue evidence="1">Shoot tissue taken approximately 20 cm above the soil surface</tissue>
    </source>
</reference>
<protein>
    <submittedName>
        <fullName evidence="1">Uncharacterized protein</fullName>
    </submittedName>
</protein>
<organism evidence="1">
    <name type="scientific">Arundo donax</name>
    <name type="common">Giant reed</name>
    <name type="synonym">Donax arundinaceus</name>
    <dbReference type="NCBI Taxonomy" id="35708"/>
    <lineage>
        <taxon>Eukaryota</taxon>
        <taxon>Viridiplantae</taxon>
        <taxon>Streptophyta</taxon>
        <taxon>Embryophyta</taxon>
        <taxon>Tracheophyta</taxon>
        <taxon>Spermatophyta</taxon>
        <taxon>Magnoliopsida</taxon>
        <taxon>Liliopsida</taxon>
        <taxon>Poales</taxon>
        <taxon>Poaceae</taxon>
        <taxon>PACMAD clade</taxon>
        <taxon>Arundinoideae</taxon>
        <taxon>Arundineae</taxon>
        <taxon>Arundo</taxon>
    </lineage>
</organism>
<sequence>MVNNLASTTVQVTNLSIKYSSSTLNLSTEKF</sequence>